<dbReference type="PANTHER" id="PTHR35526">
    <property type="entry name" value="ANTI-SIGMA-F FACTOR RSBW-RELATED"/>
    <property type="match status" value="1"/>
</dbReference>
<dbReference type="Gene3D" id="3.30.565.10">
    <property type="entry name" value="Histidine kinase-like ATPase, C-terminal domain"/>
    <property type="match status" value="1"/>
</dbReference>
<comment type="caution">
    <text evidence="3">The sequence shown here is derived from an EMBL/GenBank/DDBJ whole genome shotgun (WGS) entry which is preliminary data.</text>
</comment>
<keyword evidence="3" id="KW-0547">Nucleotide-binding</keyword>
<dbReference type="InterPro" id="IPR003594">
    <property type="entry name" value="HATPase_dom"/>
</dbReference>
<evidence type="ECO:0000259" key="2">
    <source>
        <dbReference type="Pfam" id="PF13581"/>
    </source>
</evidence>
<dbReference type="Proteomes" id="UP001082899">
    <property type="component" value="Unassembled WGS sequence"/>
</dbReference>
<reference evidence="3" key="1">
    <citation type="submission" date="2022-11" db="EMBL/GenBank/DDBJ databases">
        <title>Robbsia betulipollinis sp. nov., isolated from pollen of birch (Betula pendula).</title>
        <authorList>
            <person name="Shi H."/>
            <person name="Ambika Manirajan B."/>
            <person name="Ratering S."/>
            <person name="Geissler-Plaum R."/>
            <person name="Schnell S."/>
        </authorList>
    </citation>
    <scope>NUCLEOTIDE SEQUENCE</scope>
    <source>
        <strain evidence="3">Bb-Pol-6</strain>
    </source>
</reference>
<feature type="domain" description="Histidine kinase/HSP90-like ATPase" evidence="2">
    <location>
        <begin position="15"/>
        <end position="146"/>
    </location>
</feature>
<dbReference type="EMBL" id="JAPMXC010000001">
    <property type="protein sequence ID" value="MCY0387295.1"/>
    <property type="molecule type" value="Genomic_DNA"/>
</dbReference>
<dbReference type="Pfam" id="PF13581">
    <property type="entry name" value="HATPase_c_2"/>
    <property type="match status" value="1"/>
</dbReference>
<sequence>MTPLLTLPTPFSRRISASMEDVAALNDAFATWAGQVALPRRTAFHVELILEELLTNIAMHGTRPAAHGPHAAVTIDLCVAFTAAGDALSITLRDDAPPFDMTRRAPVDTRAPLAARAHGGLGVHFVTQLTETMHYRHADGCNHLVVHKAIIPDV</sequence>
<keyword evidence="1" id="KW-0418">Kinase</keyword>
<dbReference type="CDD" id="cd16936">
    <property type="entry name" value="HATPase_RsbW-like"/>
    <property type="match status" value="1"/>
</dbReference>
<organism evidence="3 4">
    <name type="scientific">Robbsia betulipollinis</name>
    <dbReference type="NCBI Taxonomy" id="2981849"/>
    <lineage>
        <taxon>Bacteria</taxon>
        <taxon>Pseudomonadati</taxon>
        <taxon>Pseudomonadota</taxon>
        <taxon>Betaproteobacteria</taxon>
        <taxon>Burkholderiales</taxon>
        <taxon>Burkholderiaceae</taxon>
        <taxon>Robbsia</taxon>
    </lineage>
</organism>
<protein>
    <submittedName>
        <fullName evidence="3">ATP-binding protein</fullName>
    </submittedName>
</protein>
<dbReference type="SUPFAM" id="SSF55874">
    <property type="entry name" value="ATPase domain of HSP90 chaperone/DNA topoisomerase II/histidine kinase"/>
    <property type="match status" value="1"/>
</dbReference>
<evidence type="ECO:0000313" key="3">
    <source>
        <dbReference type="EMBL" id="MCY0387295.1"/>
    </source>
</evidence>
<evidence type="ECO:0000313" key="4">
    <source>
        <dbReference type="Proteomes" id="UP001082899"/>
    </source>
</evidence>
<dbReference type="GO" id="GO:0005524">
    <property type="term" value="F:ATP binding"/>
    <property type="evidence" value="ECO:0007669"/>
    <property type="project" value="UniProtKB-KW"/>
</dbReference>
<keyword evidence="3" id="KW-0067">ATP-binding</keyword>
<evidence type="ECO:0000256" key="1">
    <source>
        <dbReference type="ARBA" id="ARBA00022527"/>
    </source>
</evidence>
<gene>
    <name evidence="3" type="ORF">OVY01_08615</name>
</gene>
<keyword evidence="1" id="KW-0723">Serine/threonine-protein kinase</keyword>
<keyword evidence="4" id="KW-1185">Reference proteome</keyword>
<keyword evidence="1" id="KW-0808">Transferase</keyword>
<accession>A0ABT3ZL76</accession>
<dbReference type="InterPro" id="IPR050267">
    <property type="entry name" value="Anti-sigma-factor_SerPK"/>
</dbReference>
<name>A0ABT3ZL76_9BURK</name>
<dbReference type="InterPro" id="IPR036890">
    <property type="entry name" value="HATPase_C_sf"/>
</dbReference>
<dbReference type="PANTHER" id="PTHR35526:SF6">
    <property type="entry name" value="SLR1861 PROTEIN"/>
    <property type="match status" value="1"/>
</dbReference>
<proteinExistence type="predicted"/>
<dbReference type="RefSeq" id="WP_267847049.1">
    <property type="nucleotide sequence ID" value="NZ_JAPMXC010000001.1"/>
</dbReference>